<proteinExistence type="predicted"/>
<dbReference type="Gramene" id="Psat04G0556400-T1">
    <property type="protein sequence ID" value="KAI5422148.1"/>
    <property type="gene ID" value="KIW84_045564"/>
</dbReference>
<evidence type="ECO:0008006" key="5">
    <source>
        <dbReference type="Google" id="ProtNLM"/>
    </source>
</evidence>
<evidence type="ECO:0000256" key="1">
    <source>
        <dbReference type="SAM" id="Coils"/>
    </source>
</evidence>
<dbReference type="PANTHER" id="PTHR33223:SF8">
    <property type="entry name" value="OS04G0172440 PROTEIN"/>
    <property type="match status" value="1"/>
</dbReference>
<feature type="coiled-coil region" evidence="1">
    <location>
        <begin position="27"/>
        <end position="54"/>
    </location>
</feature>
<name>A0A9D4XKQ3_PEA</name>
<comment type="caution">
    <text evidence="3">The sequence shown here is derived from an EMBL/GenBank/DDBJ whole genome shotgun (WGS) entry which is preliminary data.</text>
</comment>
<feature type="compositionally biased region" description="Basic and acidic residues" evidence="2">
    <location>
        <begin position="314"/>
        <end position="323"/>
    </location>
</feature>
<dbReference type="PANTHER" id="PTHR33223">
    <property type="entry name" value="CCHC-TYPE DOMAIN-CONTAINING PROTEIN"/>
    <property type="match status" value="1"/>
</dbReference>
<feature type="compositionally biased region" description="Basic residues" evidence="2">
    <location>
        <begin position="346"/>
        <end position="362"/>
    </location>
</feature>
<dbReference type="Proteomes" id="UP001058974">
    <property type="component" value="Chromosome 4"/>
</dbReference>
<keyword evidence="1" id="KW-0175">Coiled coil</keyword>
<feature type="region of interest" description="Disordered" evidence="2">
    <location>
        <begin position="314"/>
        <end position="404"/>
    </location>
</feature>
<protein>
    <recommendedName>
        <fullName evidence="5">Gag-pro-like protein</fullName>
    </recommendedName>
</protein>
<evidence type="ECO:0000256" key="2">
    <source>
        <dbReference type="SAM" id="MobiDB-lite"/>
    </source>
</evidence>
<organism evidence="3 4">
    <name type="scientific">Pisum sativum</name>
    <name type="common">Garden pea</name>
    <name type="synonym">Lathyrus oleraceus</name>
    <dbReference type="NCBI Taxonomy" id="3888"/>
    <lineage>
        <taxon>Eukaryota</taxon>
        <taxon>Viridiplantae</taxon>
        <taxon>Streptophyta</taxon>
        <taxon>Embryophyta</taxon>
        <taxon>Tracheophyta</taxon>
        <taxon>Spermatophyta</taxon>
        <taxon>Magnoliopsida</taxon>
        <taxon>eudicotyledons</taxon>
        <taxon>Gunneridae</taxon>
        <taxon>Pentapetalae</taxon>
        <taxon>rosids</taxon>
        <taxon>fabids</taxon>
        <taxon>Fabales</taxon>
        <taxon>Fabaceae</taxon>
        <taxon>Papilionoideae</taxon>
        <taxon>50 kb inversion clade</taxon>
        <taxon>NPAAA clade</taxon>
        <taxon>Hologalegina</taxon>
        <taxon>IRL clade</taxon>
        <taxon>Fabeae</taxon>
        <taxon>Lathyrus</taxon>
    </lineage>
</organism>
<keyword evidence="4" id="KW-1185">Reference proteome</keyword>
<evidence type="ECO:0000313" key="4">
    <source>
        <dbReference type="Proteomes" id="UP001058974"/>
    </source>
</evidence>
<sequence>MSYQLFLYASAKLTHRYNTRANQPSIMDHLEQENRELKDEISQLTAMMESVLAAQSQSSPTPTTPPQMTVISEVATLTIPVAATQSGPSMPVEFPSRMPPNFMPEGFTPTFGSMSAFSSVMSVPPLVVHILPRVEDIIYHSEPSEGPDVHEKMEEMKDQFLELRKELKTLRGNDLFGKSAAELCLVPNVKILMKFKVPDFEKYKGNTCPLSHLVMYARKMSTQNDNDQLLITTFKKRPAEVYVSKGQRDIQRVCPEVRELAAQINPALEEKEMTKIFLKTLSSFYYERMIASTPNDFSEMVNMGMRLEEGVREGRLSKEEVSSSRKYGSGFAKKKEGEANVVSVERKRRPHVRRNPQPRQHQHQVSSVIPVFSNNSNNQSVSIQQQRQQQPQQRTNYNNNNNQQ</sequence>
<dbReference type="EMBL" id="JAMSHJ010000004">
    <property type="protein sequence ID" value="KAI5422148.1"/>
    <property type="molecule type" value="Genomic_DNA"/>
</dbReference>
<dbReference type="AlphaFoldDB" id="A0A9D4XKQ3"/>
<evidence type="ECO:0000313" key="3">
    <source>
        <dbReference type="EMBL" id="KAI5422148.1"/>
    </source>
</evidence>
<feature type="compositionally biased region" description="Low complexity" evidence="2">
    <location>
        <begin position="373"/>
        <end position="404"/>
    </location>
</feature>
<reference evidence="3 4" key="1">
    <citation type="journal article" date="2022" name="Nat. Genet.">
        <title>Improved pea reference genome and pan-genome highlight genomic features and evolutionary characteristics.</title>
        <authorList>
            <person name="Yang T."/>
            <person name="Liu R."/>
            <person name="Luo Y."/>
            <person name="Hu S."/>
            <person name="Wang D."/>
            <person name="Wang C."/>
            <person name="Pandey M.K."/>
            <person name="Ge S."/>
            <person name="Xu Q."/>
            <person name="Li N."/>
            <person name="Li G."/>
            <person name="Huang Y."/>
            <person name="Saxena R.K."/>
            <person name="Ji Y."/>
            <person name="Li M."/>
            <person name="Yan X."/>
            <person name="He Y."/>
            <person name="Liu Y."/>
            <person name="Wang X."/>
            <person name="Xiang C."/>
            <person name="Varshney R.K."/>
            <person name="Ding H."/>
            <person name="Gao S."/>
            <person name="Zong X."/>
        </authorList>
    </citation>
    <scope>NUCLEOTIDE SEQUENCE [LARGE SCALE GENOMIC DNA]</scope>
    <source>
        <strain evidence="3 4">cv. Zhongwan 6</strain>
    </source>
</reference>
<accession>A0A9D4XKQ3</accession>
<gene>
    <name evidence="3" type="ORF">KIW84_045564</name>
</gene>